<dbReference type="PROSITE" id="PS50278">
    <property type="entry name" value="PDGF_2"/>
    <property type="match status" value="1"/>
</dbReference>
<feature type="domain" description="Platelet-derived growth factor (PDGF) family profile" evidence="8">
    <location>
        <begin position="33"/>
        <end position="127"/>
    </location>
</feature>
<evidence type="ECO:0000256" key="7">
    <source>
        <dbReference type="SAM" id="SignalP"/>
    </source>
</evidence>
<dbReference type="GO" id="GO:0001938">
    <property type="term" value="P:positive regulation of endothelial cell proliferation"/>
    <property type="evidence" value="ECO:0007669"/>
    <property type="project" value="TreeGrafter"/>
</dbReference>
<dbReference type="InterPro" id="IPR050507">
    <property type="entry name" value="PDGF/VEGF_growth_factor"/>
</dbReference>
<evidence type="ECO:0000256" key="2">
    <source>
        <dbReference type="ARBA" id="ARBA00022525"/>
    </source>
</evidence>
<name>A0AAW0TP62_SCYPA</name>
<feature type="signal peptide" evidence="7">
    <location>
        <begin position="1"/>
        <end position="19"/>
    </location>
</feature>
<dbReference type="SMART" id="SM00141">
    <property type="entry name" value="PDGF"/>
    <property type="match status" value="1"/>
</dbReference>
<keyword evidence="2" id="KW-0964">Secreted</keyword>
<organism evidence="9 10">
    <name type="scientific">Scylla paramamosain</name>
    <name type="common">Mud crab</name>
    <dbReference type="NCBI Taxonomy" id="85552"/>
    <lineage>
        <taxon>Eukaryota</taxon>
        <taxon>Metazoa</taxon>
        <taxon>Ecdysozoa</taxon>
        <taxon>Arthropoda</taxon>
        <taxon>Crustacea</taxon>
        <taxon>Multicrustacea</taxon>
        <taxon>Malacostraca</taxon>
        <taxon>Eumalacostraca</taxon>
        <taxon>Eucarida</taxon>
        <taxon>Decapoda</taxon>
        <taxon>Pleocyemata</taxon>
        <taxon>Brachyura</taxon>
        <taxon>Eubrachyura</taxon>
        <taxon>Portunoidea</taxon>
        <taxon>Portunidae</taxon>
        <taxon>Portuninae</taxon>
        <taxon>Scylla</taxon>
    </lineage>
</organism>
<comment type="similarity">
    <text evidence="6">Belongs to the PDGF/VEGF growth factor family.</text>
</comment>
<dbReference type="GO" id="GO:0048010">
    <property type="term" value="P:vascular endothelial growth factor receptor signaling pathway"/>
    <property type="evidence" value="ECO:0007669"/>
    <property type="project" value="TreeGrafter"/>
</dbReference>
<gene>
    <name evidence="9" type="ORF">O3P69_008921</name>
</gene>
<evidence type="ECO:0000256" key="4">
    <source>
        <dbReference type="ARBA" id="ARBA00023030"/>
    </source>
</evidence>
<evidence type="ECO:0000313" key="9">
    <source>
        <dbReference type="EMBL" id="KAK8389539.1"/>
    </source>
</evidence>
<evidence type="ECO:0000256" key="1">
    <source>
        <dbReference type="ARBA" id="ARBA00004613"/>
    </source>
</evidence>
<protein>
    <recommendedName>
        <fullName evidence="8">Platelet-derived growth factor (PDGF) family profile domain-containing protein</fullName>
    </recommendedName>
</protein>
<evidence type="ECO:0000256" key="6">
    <source>
        <dbReference type="RuleBase" id="RU003818"/>
    </source>
</evidence>
<keyword evidence="4 6" id="KW-0339">Growth factor</keyword>
<sequence>MLTKTVFLLLVGLATVALCATTLSQPRRSTRRRPTQTSEVPSNTIKAEMAHCQPEKKTVELDLPQEYGTVFFPTCVRVEQCGGCCGHPLLTCRPSSTKTVTYEVTKTTADNISSPYYVNVTKHLKCEEVCLETEQDCTPSQIYDENNCECICENEEQRQACQKSQDKLWDKDSCTCKCRKNDDKCSTGQSFSQESCTCDDLYQGVTAWTMLSRTVPRCDGLDHVVTDRTKV</sequence>
<dbReference type="InterPro" id="IPR004153">
    <property type="entry name" value="CXCXC_repeat"/>
</dbReference>
<reference evidence="9 10" key="1">
    <citation type="submission" date="2023-03" db="EMBL/GenBank/DDBJ databases">
        <title>High-quality genome of Scylla paramamosain provides insights in environmental adaptation.</title>
        <authorList>
            <person name="Zhang L."/>
        </authorList>
    </citation>
    <scope>NUCLEOTIDE SEQUENCE [LARGE SCALE GENOMIC DNA]</scope>
    <source>
        <strain evidence="9">LZ_2023a</strain>
        <tissue evidence="9">Muscle</tissue>
    </source>
</reference>
<dbReference type="Pfam" id="PF03128">
    <property type="entry name" value="CXCXC"/>
    <property type="match status" value="1"/>
</dbReference>
<evidence type="ECO:0000256" key="5">
    <source>
        <dbReference type="ARBA" id="ARBA00023157"/>
    </source>
</evidence>
<evidence type="ECO:0000259" key="8">
    <source>
        <dbReference type="PROSITE" id="PS50278"/>
    </source>
</evidence>
<dbReference type="GO" id="GO:0008083">
    <property type="term" value="F:growth factor activity"/>
    <property type="evidence" value="ECO:0007669"/>
    <property type="project" value="UniProtKB-KW"/>
</dbReference>
<dbReference type="GO" id="GO:0005172">
    <property type="term" value="F:vascular endothelial growth factor receptor binding"/>
    <property type="evidence" value="ECO:0007669"/>
    <property type="project" value="TreeGrafter"/>
</dbReference>
<accession>A0AAW0TP62</accession>
<dbReference type="GO" id="GO:0016020">
    <property type="term" value="C:membrane"/>
    <property type="evidence" value="ECO:0007669"/>
    <property type="project" value="InterPro"/>
</dbReference>
<dbReference type="SUPFAM" id="SSF57501">
    <property type="entry name" value="Cystine-knot cytokines"/>
    <property type="match status" value="1"/>
</dbReference>
<dbReference type="PANTHER" id="PTHR12025">
    <property type="entry name" value="VASCULAR ENDOTHELIAL GROWTH FACTOR"/>
    <property type="match status" value="1"/>
</dbReference>
<dbReference type="PANTHER" id="PTHR12025:SF15">
    <property type="entry name" value="VASCULAR ENDOTHELIAL GROWTH FACTOR C-LIKE ISOFORM X1"/>
    <property type="match status" value="1"/>
</dbReference>
<dbReference type="InterPro" id="IPR029034">
    <property type="entry name" value="Cystine-knot_cytokine"/>
</dbReference>
<dbReference type="AlphaFoldDB" id="A0AAW0TP62"/>
<dbReference type="EMBL" id="JARAKH010000027">
    <property type="protein sequence ID" value="KAK8389539.1"/>
    <property type="molecule type" value="Genomic_DNA"/>
</dbReference>
<dbReference type="GO" id="GO:0050930">
    <property type="term" value="P:induction of positive chemotaxis"/>
    <property type="evidence" value="ECO:0007669"/>
    <property type="project" value="TreeGrafter"/>
</dbReference>
<dbReference type="GO" id="GO:0042056">
    <property type="term" value="F:chemoattractant activity"/>
    <property type="evidence" value="ECO:0007669"/>
    <property type="project" value="TreeGrafter"/>
</dbReference>
<dbReference type="Proteomes" id="UP001487740">
    <property type="component" value="Unassembled WGS sequence"/>
</dbReference>
<keyword evidence="3 7" id="KW-0732">Signal</keyword>
<comment type="caution">
    <text evidence="9">The sequence shown here is derived from an EMBL/GenBank/DDBJ whole genome shotgun (WGS) entry which is preliminary data.</text>
</comment>
<keyword evidence="5" id="KW-1015">Disulfide bond</keyword>
<comment type="subcellular location">
    <subcellularLocation>
        <location evidence="1">Secreted</location>
    </subcellularLocation>
</comment>
<feature type="chain" id="PRO_5043979413" description="Platelet-derived growth factor (PDGF) family profile domain-containing protein" evidence="7">
    <location>
        <begin position="20"/>
        <end position="231"/>
    </location>
</feature>
<dbReference type="GO" id="GO:0005615">
    <property type="term" value="C:extracellular space"/>
    <property type="evidence" value="ECO:0007669"/>
    <property type="project" value="TreeGrafter"/>
</dbReference>
<keyword evidence="10" id="KW-1185">Reference proteome</keyword>
<dbReference type="InterPro" id="IPR000072">
    <property type="entry name" value="PDGF/VEGF_dom"/>
</dbReference>
<evidence type="ECO:0000313" key="10">
    <source>
        <dbReference type="Proteomes" id="UP001487740"/>
    </source>
</evidence>
<evidence type="ECO:0000256" key="3">
    <source>
        <dbReference type="ARBA" id="ARBA00022729"/>
    </source>
</evidence>
<dbReference type="GO" id="GO:0001666">
    <property type="term" value="P:response to hypoxia"/>
    <property type="evidence" value="ECO:0007669"/>
    <property type="project" value="TreeGrafter"/>
</dbReference>
<dbReference type="Gene3D" id="2.10.90.10">
    <property type="entry name" value="Cystine-knot cytokines"/>
    <property type="match status" value="1"/>
</dbReference>
<proteinExistence type="inferred from homology"/>
<dbReference type="Pfam" id="PF00341">
    <property type="entry name" value="PDGF"/>
    <property type="match status" value="1"/>
</dbReference>